<protein>
    <submittedName>
        <fullName evidence="2">Uncharacterized protein</fullName>
    </submittedName>
</protein>
<dbReference type="Proteomes" id="UP000031670">
    <property type="component" value="Unassembled WGS sequence"/>
</dbReference>
<name>A0A0B8PHZ0_9VIBR</name>
<sequence length="82" mass="9189">MKTIPRNKKPLKHLILISLFSGSVYADVHNGPAAPSNDDLSYQIYNQLLEECIHAGGTTTECVKNTNNVFASETERQRQNQE</sequence>
<reference evidence="2 3" key="1">
    <citation type="submission" date="2015-01" db="EMBL/GenBank/DDBJ databases">
        <title>Vibrio sp. C5 JCM 19232 whole genome shotgun sequence.</title>
        <authorList>
            <person name="Sawabe T."/>
            <person name="Meirelles P."/>
            <person name="Feng G."/>
            <person name="Sayaka M."/>
            <person name="Hattori M."/>
            <person name="Ohkuma M."/>
        </authorList>
    </citation>
    <scope>NUCLEOTIDE SEQUENCE [LARGE SCALE GENOMIC DNA]</scope>
    <source>
        <strain evidence="2 3">JCM19232</strain>
    </source>
</reference>
<accession>A0A0B8PHZ0</accession>
<evidence type="ECO:0000313" key="2">
    <source>
        <dbReference type="EMBL" id="GAM64262.1"/>
    </source>
</evidence>
<keyword evidence="1" id="KW-0732">Signal</keyword>
<evidence type="ECO:0000313" key="3">
    <source>
        <dbReference type="Proteomes" id="UP000031670"/>
    </source>
</evidence>
<evidence type="ECO:0000256" key="1">
    <source>
        <dbReference type="SAM" id="SignalP"/>
    </source>
</evidence>
<dbReference type="AlphaFoldDB" id="A0A0B8PHZ0"/>
<dbReference type="EMBL" id="BBSA01000012">
    <property type="protein sequence ID" value="GAM64262.1"/>
    <property type="molecule type" value="Genomic_DNA"/>
</dbReference>
<proteinExistence type="predicted"/>
<gene>
    <name evidence="2" type="ORF">JCM19232_932</name>
</gene>
<feature type="signal peptide" evidence="1">
    <location>
        <begin position="1"/>
        <end position="26"/>
    </location>
</feature>
<reference evidence="2 3" key="2">
    <citation type="submission" date="2015-01" db="EMBL/GenBank/DDBJ databases">
        <authorList>
            <consortium name="NBRP consortium"/>
            <person name="Sawabe T."/>
            <person name="Meirelles P."/>
            <person name="Feng G."/>
            <person name="Sayaka M."/>
            <person name="Hattori M."/>
            <person name="Ohkuma M."/>
        </authorList>
    </citation>
    <scope>NUCLEOTIDE SEQUENCE [LARGE SCALE GENOMIC DNA]</scope>
    <source>
        <strain evidence="2 3">JCM19232</strain>
    </source>
</reference>
<comment type="caution">
    <text evidence="2">The sequence shown here is derived from an EMBL/GenBank/DDBJ whole genome shotgun (WGS) entry which is preliminary data.</text>
</comment>
<organism evidence="2 3">
    <name type="scientific">Vibrio ishigakensis</name>
    <dbReference type="NCBI Taxonomy" id="1481914"/>
    <lineage>
        <taxon>Bacteria</taxon>
        <taxon>Pseudomonadati</taxon>
        <taxon>Pseudomonadota</taxon>
        <taxon>Gammaproteobacteria</taxon>
        <taxon>Vibrionales</taxon>
        <taxon>Vibrionaceae</taxon>
        <taxon>Vibrio</taxon>
    </lineage>
</organism>
<feature type="chain" id="PRO_5002139947" evidence="1">
    <location>
        <begin position="27"/>
        <end position="82"/>
    </location>
</feature>